<comment type="caution">
    <text evidence="2">The sequence shown here is derived from an EMBL/GenBank/DDBJ whole genome shotgun (WGS) entry which is preliminary data.</text>
</comment>
<dbReference type="AlphaFoldDB" id="A0A1V6P979"/>
<keyword evidence="3" id="KW-1185">Reference proteome</keyword>
<reference evidence="3" key="1">
    <citation type="journal article" date="2017" name="Nat. Microbiol.">
        <title>Global analysis of biosynthetic gene clusters reveals vast potential of secondary metabolite production in Penicillium species.</title>
        <authorList>
            <person name="Nielsen J.C."/>
            <person name="Grijseels S."/>
            <person name="Prigent S."/>
            <person name="Ji B."/>
            <person name="Dainat J."/>
            <person name="Nielsen K.F."/>
            <person name="Frisvad J.C."/>
            <person name="Workman M."/>
            <person name="Nielsen J."/>
        </authorList>
    </citation>
    <scope>NUCLEOTIDE SEQUENCE [LARGE SCALE GENOMIC DNA]</scope>
    <source>
        <strain evidence="3">IBT 31811</strain>
    </source>
</reference>
<evidence type="ECO:0000313" key="2">
    <source>
        <dbReference type="EMBL" id="OQD73538.1"/>
    </source>
</evidence>
<dbReference type="Gene3D" id="3.30.160.60">
    <property type="entry name" value="Classic Zinc Finger"/>
    <property type="match status" value="1"/>
</dbReference>
<name>A0A1V6P979_9EURO</name>
<gene>
    <name evidence="2" type="ORF">PENANT_c202G11091</name>
</gene>
<dbReference type="Proteomes" id="UP000191672">
    <property type="component" value="Unassembled WGS sequence"/>
</dbReference>
<protein>
    <recommendedName>
        <fullName evidence="4">C2H2-type domain-containing protein</fullName>
    </recommendedName>
</protein>
<dbReference type="EMBL" id="MDYN01000202">
    <property type="protein sequence ID" value="OQD73538.1"/>
    <property type="molecule type" value="Genomic_DNA"/>
</dbReference>
<feature type="compositionally biased region" description="Polar residues" evidence="1">
    <location>
        <begin position="39"/>
        <end position="52"/>
    </location>
</feature>
<accession>A0A1V6P979</accession>
<organism evidence="2 3">
    <name type="scientific">Penicillium antarcticum</name>
    <dbReference type="NCBI Taxonomy" id="416450"/>
    <lineage>
        <taxon>Eukaryota</taxon>
        <taxon>Fungi</taxon>
        <taxon>Dikarya</taxon>
        <taxon>Ascomycota</taxon>
        <taxon>Pezizomycotina</taxon>
        <taxon>Eurotiomycetes</taxon>
        <taxon>Eurotiomycetidae</taxon>
        <taxon>Eurotiales</taxon>
        <taxon>Aspergillaceae</taxon>
        <taxon>Penicillium</taxon>
    </lineage>
</organism>
<evidence type="ECO:0000313" key="3">
    <source>
        <dbReference type="Proteomes" id="UP000191672"/>
    </source>
</evidence>
<feature type="region of interest" description="Disordered" evidence="1">
    <location>
        <begin position="35"/>
        <end position="65"/>
    </location>
</feature>
<evidence type="ECO:0008006" key="4">
    <source>
        <dbReference type="Google" id="ProtNLM"/>
    </source>
</evidence>
<sequence length="333" mass="36735">MVILQKRDVAKAEDTKEKPFICSCGEKFARRDGLKSHASRMSHQDGFTSPSGPSEPMFKAESPPQARNCKIALENSETFQASGDESVYHSLIKLGVSVSPQHYEIGLLDSDLNSSPATVSDALPPSYIASPPIHEAKSLPEKIAAFPLHHPIPSARTTSNGHQGKFGAVQYQPRADTTRLKIKSLTTMRIQAPFECDTCTRDTNVYHALNHIQSEIQSVEDGLHDAVLLAIPLGKNQVDLAVEQSTVSRIRDHFTDISHLRLLSSDPLFAAEIGRSSAETAFAALTQMCCQYNLAQSSVRKSNDPHLINWFKTQTICIKSLQEHYQKQCINLA</sequence>
<evidence type="ECO:0000256" key="1">
    <source>
        <dbReference type="SAM" id="MobiDB-lite"/>
    </source>
</evidence>
<proteinExistence type="predicted"/>